<dbReference type="EMBL" id="JABMIG020000229">
    <property type="protein sequence ID" value="KAL3784763.1"/>
    <property type="molecule type" value="Genomic_DNA"/>
</dbReference>
<feature type="compositionally biased region" description="Low complexity" evidence="1">
    <location>
        <begin position="28"/>
        <end position="37"/>
    </location>
</feature>
<accession>A0ABD3P9I9</accession>
<proteinExistence type="predicted"/>
<comment type="caution">
    <text evidence="2">The sequence shown here is derived from an EMBL/GenBank/DDBJ whole genome shotgun (WGS) entry which is preliminary data.</text>
</comment>
<reference evidence="2 3" key="1">
    <citation type="journal article" date="2020" name="G3 (Bethesda)">
        <title>Improved Reference Genome for Cyclotella cryptica CCMP332, a Model for Cell Wall Morphogenesis, Salinity Adaptation, and Lipid Production in Diatoms (Bacillariophyta).</title>
        <authorList>
            <person name="Roberts W.R."/>
            <person name="Downey K.M."/>
            <person name="Ruck E.C."/>
            <person name="Traller J.C."/>
            <person name="Alverson A.J."/>
        </authorList>
    </citation>
    <scope>NUCLEOTIDE SEQUENCE [LARGE SCALE GENOMIC DNA]</scope>
    <source>
        <strain evidence="2 3">CCMP332</strain>
    </source>
</reference>
<evidence type="ECO:0000256" key="1">
    <source>
        <dbReference type="SAM" id="MobiDB-lite"/>
    </source>
</evidence>
<organism evidence="2 3">
    <name type="scientific">Cyclotella cryptica</name>
    <dbReference type="NCBI Taxonomy" id="29204"/>
    <lineage>
        <taxon>Eukaryota</taxon>
        <taxon>Sar</taxon>
        <taxon>Stramenopiles</taxon>
        <taxon>Ochrophyta</taxon>
        <taxon>Bacillariophyta</taxon>
        <taxon>Coscinodiscophyceae</taxon>
        <taxon>Thalassiosirophycidae</taxon>
        <taxon>Stephanodiscales</taxon>
        <taxon>Stephanodiscaceae</taxon>
        <taxon>Cyclotella</taxon>
    </lineage>
</organism>
<dbReference type="Proteomes" id="UP001516023">
    <property type="component" value="Unassembled WGS sequence"/>
</dbReference>
<feature type="compositionally biased region" description="Polar residues" evidence="1">
    <location>
        <begin position="1"/>
        <end position="11"/>
    </location>
</feature>
<protein>
    <submittedName>
        <fullName evidence="2">Uncharacterized protein</fullName>
    </submittedName>
</protein>
<gene>
    <name evidence="2" type="ORF">HJC23_003515</name>
</gene>
<name>A0ABD3P9I9_9STRA</name>
<keyword evidence="3" id="KW-1185">Reference proteome</keyword>
<dbReference type="AlphaFoldDB" id="A0ABD3P9I9"/>
<feature type="region of interest" description="Disordered" evidence="1">
    <location>
        <begin position="1"/>
        <end position="43"/>
    </location>
</feature>
<evidence type="ECO:0000313" key="2">
    <source>
        <dbReference type="EMBL" id="KAL3784763.1"/>
    </source>
</evidence>
<evidence type="ECO:0000313" key="3">
    <source>
        <dbReference type="Proteomes" id="UP001516023"/>
    </source>
</evidence>
<sequence length="210" mass="24055">MINHASTTTNAPHLELRRLPPPRVDIQSNESNISSNNRPRCNQQNELLRGPTALDEVSTAPSASPNRNLVFRNNNARGGNLQPINTHLIPQAAPYKLGQIADARDVLRFRSIEQAHETLPRLPIGTPLFVKRSSREWTYARIVSYRRPDASVEDNNFGADDYWNEGKENFIVVVLNEDHSMRKFIGKNKWFTCVRLVRLRTSFDHGEFRI</sequence>